<dbReference type="EMBL" id="REGN01003626">
    <property type="protein sequence ID" value="RNA21690.1"/>
    <property type="molecule type" value="Genomic_DNA"/>
</dbReference>
<evidence type="ECO:0000313" key="2">
    <source>
        <dbReference type="EMBL" id="RNA21690.1"/>
    </source>
</evidence>
<name>A0A3M7RDU1_BRAPC</name>
<accession>A0A3M7RDU1</accession>
<comment type="caution">
    <text evidence="2">The sequence shown here is derived from an EMBL/GenBank/DDBJ whole genome shotgun (WGS) entry which is preliminary data.</text>
</comment>
<gene>
    <name evidence="2" type="ORF">BpHYR1_010395</name>
</gene>
<reference evidence="2 3" key="1">
    <citation type="journal article" date="2018" name="Sci. Rep.">
        <title>Genomic signatures of local adaptation to the degree of environmental predictability in rotifers.</title>
        <authorList>
            <person name="Franch-Gras L."/>
            <person name="Hahn C."/>
            <person name="Garcia-Roger E.M."/>
            <person name="Carmona M.J."/>
            <person name="Serra M."/>
            <person name="Gomez A."/>
        </authorList>
    </citation>
    <scope>NUCLEOTIDE SEQUENCE [LARGE SCALE GENOMIC DNA]</scope>
    <source>
        <strain evidence="2">HYR1</strain>
    </source>
</reference>
<keyword evidence="3" id="KW-1185">Reference proteome</keyword>
<dbReference type="STRING" id="10195.A0A3M7RDU1"/>
<proteinExistence type="predicted"/>
<evidence type="ECO:0000256" key="1">
    <source>
        <dbReference type="SAM" id="Coils"/>
    </source>
</evidence>
<evidence type="ECO:0000313" key="3">
    <source>
        <dbReference type="Proteomes" id="UP000276133"/>
    </source>
</evidence>
<protein>
    <submittedName>
        <fullName evidence="2">Kinesin KIF27</fullName>
    </submittedName>
</protein>
<sequence length="264" mass="30258">MDILIKTLYLSLVGLSKNRSDFDVDDFTKQKISQLEQLLKQAQDDLKSDEEIFADKENEINSLKELASDLDQKLQFSNRCLEQSLNKEREQQDLLLQLQLQLDNLIAHKRDSDSPNTSGYKSLSGSSKSLNKLVNQRAKTAPVEETPKKLNVRPGAYSTPSISNNNLDTFMQNFRARSQLLTETLEENDCVLQNANLNGKFNSTFSVNDEQLDQPENEENQENESDFKFMRKGTFKVNKNKQIVSKENNKIRDMSINIKEKAIT</sequence>
<organism evidence="2 3">
    <name type="scientific">Brachionus plicatilis</name>
    <name type="common">Marine rotifer</name>
    <name type="synonym">Brachionus muelleri</name>
    <dbReference type="NCBI Taxonomy" id="10195"/>
    <lineage>
        <taxon>Eukaryota</taxon>
        <taxon>Metazoa</taxon>
        <taxon>Spiralia</taxon>
        <taxon>Gnathifera</taxon>
        <taxon>Rotifera</taxon>
        <taxon>Eurotatoria</taxon>
        <taxon>Monogononta</taxon>
        <taxon>Pseudotrocha</taxon>
        <taxon>Ploima</taxon>
        <taxon>Brachionidae</taxon>
        <taxon>Brachionus</taxon>
    </lineage>
</organism>
<keyword evidence="1" id="KW-0175">Coiled coil</keyword>
<dbReference type="Proteomes" id="UP000276133">
    <property type="component" value="Unassembled WGS sequence"/>
</dbReference>
<dbReference type="AlphaFoldDB" id="A0A3M7RDU1"/>
<feature type="coiled-coil region" evidence="1">
    <location>
        <begin position="25"/>
        <end position="73"/>
    </location>
</feature>